<dbReference type="Gene3D" id="2.160.20.10">
    <property type="entry name" value="Single-stranded right-handed beta-helix, Pectin lyase-like"/>
    <property type="match status" value="1"/>
</dbReference>
<evidence type="ECO:0000313" key="3">
    <source>
        <dbReference type="EMBL" id="CAA6829087.1"/>
    </source>
</evidence>
<feature type="domain" description="Secretion system C-terminal sorting" evidence="2">
    <location>
        <begin position="516"/>
        <end position="586"/>
    </location>
</feature>
<evidence type="ECO:0000259" key="2">
    <source>
        <dbReference type="Pfam" id="PF18962"/>
    </source>
</evidence>
<keyword evidence="1" id="KW-0732">Signal</keyword>
<dbReference type="Pfam" id="PF18962">
    <property type="entry name" value="Por_Secre_tail"/>
    <property type="match status" value="1"/>
</dbReference>
<sequence>MHYLLTLLLLLGLSQYNYAQTLPQNRSVDWTLAGLRADTLTGLPVFDLQSLGAVGDGVTPNDAVIPGFIAAYFGAGAILEFPSGEFLFNNTIRLPDNFIIRGQGADSTILKMDLGGSGNGIAINGSTNIADTSKLVLSSAKDATQIVVWDASLLSAGDWVQLKQYDTDWITSSWSEKETGQIIQVDRVAGDTVWLKSPLRMGYDTARTAYFQKINPQKNIGIECLKIMRIDNTAPQQSCNISFKYAVNCWVKGIESENCTFSHVRGERSSNLYIAQSYFHHGFDYGAGGRAYGVVFQFATGECLAENNVFEHLRHSMLVQAGANGNVYAYNYSFDPFWTTTPNNSTGDMVLHGNYVYANLFEQNICRNIVIDDSHGPNGPHNTFLRNRSEGYGIFFSATNSPNQNFIGNEITNTGFPYSFVNYTIQGTGHFLHGNNDKGTLKPIGTAVLPEVSYAYTSRPDFVPVNQWGTIGTPNVVSAHVIPAFNRSANNRIFDGACSSPIVGTVQVDEGALVAIYPNPVHRILNLESEKTIENVYLYNNVGQLVQMQSLNQASLVLNVEDLPAGIYWLRVALEGGRQSNIKKVIKITK</sequence>
<feature type="chain" id="PRO_5028279950" description="Secretion system C-terminal sorting domain-containing protein" evidence="1">
    <location>
        <begin position="20"/>
        <end position="590"/>
    </location>
</feature>
<dbReference type="SUPFAM" id="SSF51126">
    <property type="entry name" value="Pectin lyase-like"/>
    <property type="match status" value="1"/>
</dbReference>
<accession>A0A6S6UI56</accession>
<dbReference type="AlphaFoldDB" id="A0A6S6UI56"/>
<name>A0A6S6UI56_9BACT</name>
<proteinExistence type="predicted"/>
<reference evidence="3" key="1">
    <citation type="submission" date="2020-01" db="EMBL/GenBank/DDBJ databases">
        <authorList>
            <person name="Meier V. D."/>
            <person name="Meier V D."/>
        </authorList>
    </citation>
    <scope>NUCLEOTIDE SEQUENCE</scope>
    <source>
        <strain evidence="3">HLG_WM_MAG_10</strain>
    </source>
</reference>
<dbReference type="NCBIfam" id="TIGR04183">
    <property type="entry name" value="Por_Secre_tail"/>
    <property type="match status" value="1"/>
</dbReference>
<evidence type="ECO:0000256" key="1">
    <source>
        <dbReference type="SAM" id="SignalP"/>
    </source>
</evidence>
<feature type="signal peptide" evidence="1">
    <location>
        <begin position="1"/>
        <end position="19"/>
    </location>
</feature>
<protein>
    <recommendedName>
        <fullName evidence="2">Secretion system C-terminal sorting domain-containing protein</fullName>
    </recommendedName>
</protein>
<dbReference type="InterPro" id="IPR012334">
    <property type="entry name" value="Pectin_lyas_fold"/>
</dbReference>
<gene>
    <name evidence="3" type="ORF">HELGO_WM23646</name>
</gene>
<organism evidence="3">
    <name type="scientific">uncultured Aureispira sp</name>
    <dbReference type="NCBI Taxonomy" id="1331704"/>
    <lineage>
        <taxon>Bacteria</taxon>
        <taxon>Pseudomonadati</taxon>
        <taxon>Bacteroidota</taxon>
        <taxon>Saprospiria</taxon>
        <taxon>Saprospirales</taxon>
        <taxon>Saprospiraceae</taxon>
        <taxon>Aureispira</taxon>
        <taxon>environmental samples</taxon>
    </lineage>
</organism>
<dbReference type="InterPro" id="IPR026444">
    <property type="entry name" value="Secre_tail"/>
</dbReference>
<dbReference type="InterPro" id="IPR011050">
    <property type="entry name" value="Pectin_lyase_fold/virulence"/>
</dbReference>
<dbReference type="EMBL" id="CACVAQ010000462">
    <property type="protein sequence ID" value="CAA6829087.1"/>
    <property type="molecule type" value="Genomic_DNA"/>
</dbReference>